<dbReference type="Pfam" id="PF05118">
    <property type="entry name" value="Asp_Arg_Hydrox"/>
    <property type="match status" value="1"/>
</dbReference>
<sequence>MKRFYYTVHTTLSRLRLTELVNRYFDLFIGGDSRPVFFNIDQTCPELRIVDNALNEIYAELLDLLPDQSQIPKYHEVDQYQTTISQGSDPQKSWRTFMLFSLGEKPLKNRQRCPKTVEVIHQVPGLVQAMFSILDPGKSIPAHEGPSRGYLRYHLPLIVPDINPPTIYIKDQPHTWQKGNSILFDDTHVHQVHNNASESRIVLILDILRPMPWPAHIVNLGVLVFARYTYAKRLKF</sequence>
<gene>
    <name evidence="5" type="ORF">D0962_19575</name>
</gene>
<comment type="caution">
    <text evidence="5">The sequence shown here is derived from an EMBL/GenBank/DDBJ whole genome shotgun (WGS) entry which is preliminary data.</text>
</comment>
<reference evidence="5 6" key="1">
    <citation type="journal article" date="2020" name="Microb. Ecol.">
        <title>Ecogenomics of the Marine Benthic Filamentous Cyanobacterium Adonisia.</title>
        <authorList>
            <person name="Walter J.M."/>
            <person name="Coutinho F.H."/>
            <person name="Leomil L."/>
            <person name="Hargreaves P.I."/>
            <person name="Campeao M.E."/>
            <person name="Vieira V.V."/>
            <person name="Silva B.S."/>
            <person name="Fistarol G.O."/>
            <person name="Salomon P.S."/>
            <person name="Sawabe T."/>
            <person name="Mino S."/>
            <person name="Hosokawa M."/>
            <person name="Miyashita H."/>
            <person name="Maruyama F."/>
            <person name="van Verk M.C."/>
            <person name="Dutilh B.E."/>
            <person name="Thompson C.C."/>
            <person name="Thompson F.L."/>
        </authorList>
    </citation>
    <scope>NUCLEOTIDE SEQUENCE [LARGE SCALE GENOMIC DNA]</scope>
    <source>
        <strain evidence="5 6">CCMR0082</strain>
    </source>
</reference>
<dbReference type="EMBL" id="QZCE01000002">
    <property type="protein sequence ID" value="NEZ64960.1"/>
    <property type="molecule type" value="Genomic_DNA"/>
</dbReference>
<proteinExistence type="inferred from homology"/>
<dbReference type="PANTHER" id="PTHR46332">
    <property type="entry name" value="ASPARTATE BETA-HYDROXYLASE DOMAIN-CONTAINING PROTEIN 2"/>
    <property type="match status" value="1"/>
</dbReference>
<keyword evidence="3" id="KW-0560">Oxidoreductase</keyword>
<keyword evidence="2" id="KW-0223">Dioxygenase</keyword>
<feature type="domain" description="Aspartyl/asparaginy/proline hydroxylase" evidence="4">
    <location>
        <begin position="54"/>
        <end position="210"/>
    </location>
</feature>
<evidence type="ECO:0000256" key="1">
    <source>
        <dbReference type="ARBA" id="ARBA00007730"/>
    </source>
</evidence>
<dbReference type="InterPro" id="IPR027443">
    <property type="entry name" value="IPNS-like_sf"/>
</dbReference>
<protein>
    <submittedName>
        <fullName evidence="5">Aspartyl/asparaginyl beta-hydroxylase domain-containing protein</fullName>
    </submittedName>
</protein>
<evidence type="ECO:0000259" key="4">
    <source>
        <dbReference type="Pfam" id="PF05118"/>
    </source>
</evidence>
<evidence type="ECO:0000313" key="6">
    <source>
        <dbReference type="Proteomes" id="UP000473574"/>
    </source>
</evidence>
<accession>A0A6M0S956</accession>
<dbReference type="Gene3D" id="2.60.120.330">
    <property type="entry name" value="B-lactam Antibiotic, Isopenicillin N Synthase, Chain"/>
    <property type="match status" value="1"/>
</dbReference>
<dbReference type="SUPFAM" id="SSF51197">
    <property type="entry name" value="Clavaminate synthase-like"/>
    <property type="match status" value="1"/>
</dbReference>
<name>A0A6M0S956_9CYAN</name>
<dbReference type="InterPro" id="IPR007803">
    <property type="entry name" value="Asp/Arg/Pro-Hydrxlase"/>
</dbReference>
<evidence type="ECO:0000256" key="2">
    <source>
        <dbReference type="ARBA" id="ARBA00022964"/>
    </source>
</evidence>
<comment type="similarity">
    <text evidence="1">Belongs to the aspartyl/asparaginyl beta-hydroxylase family.</text>
</comment>
<organism evidence="5 6">
    <name type="scientific">Adonisia turfae CCMR0082</name>
    <dbReference type="NCBI Taxonomy" id="2304604"/>
    <lineage>
        <taxon>Bacteria</taxon>
        <taxon>Bacillati</taxon>
        <taxon>Cyanobacteriota</taxon>
        <taxon>Adonisia</taxon>
        <taxon>Adonisia turfae</taxon>
    </lineage>
</organism>
<dbReference type="PANTHER" id="PTHR46332:SF5">
    <property type="entry name" value="ASPARTATE BETA-HYDROXYLASE DOMAIN CONTAINING 2"/>
    <property type="match status" value="1"/>
</dbReference>
<evidence type="ECO:0000313" key="5">
    <source>
        <dbReference type="EMBL" id="NEZ64960.1"/>
    </source>
</evidence>
<dbReference type="GO" id="GO:0051213">
    <property type="term" value="F:dioxygenase activity"/>
    <property type="evidence" value="ECO:0007669"/>
    <property type="project" value="UniProtKB-KW"/>
</dbReference>
<evidence type="ECO:0000256" key="3">
    <source>
        <dbReference type="ARBA" id="ARBA00023002"/>
    </source>
</evidence>
<dbReference type="Proteomes" id="UP000473574">
    <property type="component" value="Unassembled WGS sequence"/>
</dbReference>
<dbReference type="AlphaFoldDB" id="A0A6M0S956"/>
<dbReference type="InterPro" id="IPR051821">
    <property type="entry name" value="Asp/Asn_beta-hydroxylase"/>
</dbReference>
<dbReference type="RefSeq" id="WP_163665647.1">
    <property type="nucleotide sequence ID" value="NZ_QZCE01000002.1"/>
</dbReference>